<dbReference type="InterPro" id="IPR001296">
    <property type="entry name" value="Glyco_trans_1"/>
</dbReference>
<keyword evidence="2" id="KW-0808">Transferase</keyword>
<dbReference type="Gene3D" id="3.40.50.2000">
    <property type="entry name" value="Glycogen Phosphorylase B"/>
    <property type="match status" value="1"/>
</dbReference>
<feature type="domain" description="Glycosyl transferase family 1" evidence="1">
    <location>
        <begin position="78"/>
        <end position="236"/>
    </location>
</feature>
<dbReference type="EMBL" id="MT143651">
    <property type="protein sequence ID" value="QJA99439.1"/>
    <property type="molecule type" value="Genomic_DNA"/>
</dbReference>
<protein>
    <submittedName>
        <fullName evidence="2">Putative glycosyltransferase</fullName>
    </submittedName>
</protein>
<reference evidence="2" key="1">
    <citation type="submission" date="2020-03" db="EMBL/GenBank/DDBJ databases">
        <title>The deep terrestrial virosphere.</title>
        <authorList>
            <person name="Holmfeldt K."/>
            <person name="Nilsson E."/>
            <person name="Simone D."/>
            <person name="Lopez-Fernandez M."/>
            <person name="Wu X."/>
            <person name="de Brujin I."/>
            <person name="Lundin D."/>
            <person name="Andersson A."/>
            <person name="Bertilsson S."/>
            <person name="Dopson M."/>
        </authorList>
    </citation>
    <scope>NUCLEOTIDE SEQUENCE</scope>
    <source>
        <strain evidence="2">MM171A01009</strain>
    </source>
</reference>
<dbReference type="AlphaFoldDB" id="A0A6M3LZU6"/>
<evidence type="ECO:0000259" key="1">
    <source>
        <dbReference type="Pfam" id="PF00534"/>
    </source>
</evidence>
<gene>
    <name evidence="2" type="ORF">MM171A01009_0002</name>
</gene>
<evidence type="ECO:0000313" key="2">
    <source>
        <dbReference type="EMBL" id="QJA99439.1"/>
    </source>
</evidence>
<accession>A0A6M3LZU6</accession>
<dbReference type="SUPFAM" id="SSF53756">
    <property type="entry name" value="UDP-Glycosyltransferase/glycogen phosphorylase"/>
    <property type="match status" value="1"/>
</dbReference>
<sequence length="261" mass="30045">MRLEDLNCKIAVRAHGVPFFAMYKTFAWQNIDLLIGASAILGHRMNEAKNQPKQYLHIPPGGDPTLFTIPADKKYHQNICTHSWAIRFKKRVYTTIQTFYDLLQHDERWKLHIVGDWERKTEGWAGANYTEPCTELIEDLKIGPKVYLSPNMGPKTWAASLGDIDIFLSNSIREGLHVSLVEAMLAGVYPLINCWRGSAEYYPADNIFKTQSELVDKILEWESRTVEEKRRLSDEMRSWAVERFDSNALADRLVEALEALT</sequence>
<proteinExistence type="predicted"/>
<dbReference type="Pfam" id="PF00534">
    <property type="entry name" value="Glycos_transf_1"/>
    <property type="match status" value="1"/>
</dbReference>
<dbReference type="PANTHER" id="PTHR12526:SF630">
    <property type="entry name" value="GLYCOSYLTRANSFERASE"/>
    <property type="match status" value="1"/>
</dbReference>
<dbReference type="PANTHER" id="PTHR12526">
    <property type="entry name" value="GLYCOSYLTRANSFERASE"/>
    <property type="match status" value="1"/>
</dbReference>
<name>A0A6M3LZU6_9ZZZZ</name>
<organism evidence="2">
    <name type="scientific">viral metagenome</name>
    <dbReference type="NCBI Taxonomy" id="1070528"/>
    <lineage>
        <taxon>unclassified sequences</taxon>
        <taxon>metagenomes</taxon>
        <taxon>organismal metagenomes</taxon>
    </lineage>
</organism>
<dbReference type="GO" id="GO:0016757">
    <property type="term" value="F:glycosyltransferase activity"/>
    <property type="evidence" value="ECO:0007669"/>
    <property type="project" value="InterPro"/>
</dbReference>